<dbReference type="GO" id="GO:0009448">
    <property type="term" value="P:gamma-aminobutyric acid metabolic process"/>
    <property type="evidence" value="ECO:0007669"/>
    <property type="project" value="InterPro"/>
</dbReference>
<dbReference type="Gene3D" id="3.90.1150.10">
    <property type="entry name" value="Aspartate Aminotransferase, domain 1"/>
    <property type="match status" value="1"/>
</dbReference>
<dbReference type="Proteomes" id="UP000253606">
    <property type="component" value="Chromosome"/>
</dbReference>
<evidence type="ECO:0000313" key="8">
    <source>
        <dbReference type="Proteomes" id="UP000253606"/>
    </source>
</evidence>
<evidence type="ECO:0000256" key="5">
    <source>
        <dbReference type="ARBA" id="ARBA00022898"/>
    </source>
</evidence>
<dbReference type="InterPro" id="IPR049704">
    <property type="entry name" value="Aminotrans_3_PPA_site"/>
</dbReference>
<dbReference type="InterPro" id="IPR015424">
    <property type="entry name" value="PyrdxlP-dep_Trfase"/>
</dbReference>
<evidence type="ECO:0000256" key="1">
    <source>
        <dbReference type="ARBA" id="ARBA00001933"/>
    </source>
</evidence>
<dbReference type="InterPro" id="IPR015421">
    <property type="entry name" value="PyrdxlP-dep_Trfase_major"/>
</dbReference>
<comment type="cofactor">
    <cofactor evidence="1">
        <name>pyridoxal 5'-phosphate</name>
        <dbReference type="ChEBI" id="CHEBI:597326"/>
    </cofactor>
</comment>
<dbReference type="InterPro" id="IPR015422">
    <property type="entry name" value="PyrdxlP-dep_Trfase_small"/>
</dbReference>
<keyword evidence="4 7" id="KW-0808">Transferase</keyword>
<sequence length="457" mass="49028">MPAIRIQTELPGPKSKAWLDRRAAAIPRGVYAGTPIFIHSAEGATFEDLDGNRFIDLCGGIGCINVGHRNPRVIGAIRRQLDSFLHMCFQVTGYESYVELAEKLNELTPGNFPKKTFFVNSGAEAVENAVKIARSHTGRSAVICFEDGFHGRTLMGLGLTSKTHPYKAGFGPFPSEIYRIPFGIPSRNRLSGKAVPTAADYEVMLEDVFRQVVAAEQVAAMVIEPVLGEGGFVVPPSGFLEVLDATCKKYGIVFVADEVQTGFGRTGTLFASEQFAIEPDLILTAKSLSGGLPLAAITGRAEIMDAPGPGGLGGTFGGNPVSCAAALSVIEEFADGYLLRRAKELGTDFRQRALAWQKEYEFIGDVRGLGAMQAIEFNHSSVDHEPYPAAAKKVIQYALKHGVLLLGAGTHDNVIRILMPLMISDEEFAEAMNVMEEGIAHAAKQVGKPSALAETVG</sequence>
<dbReference type="GO" id="GO:0030170">
    <property type="term" value="F:pyridoxal phosphate binding"/>
    <property type="evidence" value="ECO:0007669"/>
    <property type="project" value="InterPro"/>
</dbReference>
<evidence type="ECO:0000256" key="6">
    <source>
        <dbReference type="RuleBase" id="RU003560"/>
    </source>
</evidence>
<dbReference type="NCBIfam" id="TIGR00700">
    <property type="entry name" value="GABAtrnsam"/>
    <property type="match status" value="1"/>
</dbReference>
<gene>
    <name evidence="7" type="ORF">ACPOL_3772</name>
</gene>
<evidence type="ECO:0000256" key="2">
    <source>
        <dbReference type="ARBA" id="ARBA00008954"/>
    </source>
</evidence>
<comment type="similarity">
    <text evidence="2 6">Belongs to the class-III pyridoxal-phosphate-dependent aminotransferase family.</text>
</comment>
<dbReference type="AlphaFoldDB" id="A0A2Z5G1S6"/>
<reference evidence="7 8" key="1">
    <citation type="journal article" date="2018" name="Front. Microbiol.">
        <title>Hydrolytic Capabilities as a Key to Environmental Success: Chitinolytic and Cellulolytic Acidobacteria From Acidic Sub-arctic Soils and Boreal Peatlands.</title>
        <authorList>
            <person name="Belova S.E."/>
            <person name="Ravin N.V."/>
            <person name="Pankratov T.A."/>
            <person name="Rakitin A.L."/>
            <person name="Ivanova A.A."/>
            <person name="Beletsky A.V."/>
            <person name="Mardanov A.V."/>
            <person name="Sinninghe Damste J.S."/>
            <person name="Dedysh S.N."/>
        </authorList>
    </citation>
    <scope>NUCLEOTIDE SEQUENCE [LARGE SCALE GENOMIC DNA]</scope>
    <source>
        <strain evidence="7 8">SBC82</strain>
    </source>
</reference>
<dbReference type="PIRSF" id="PIRSF000521">
    <property type="entry name" value="Transaminase_4ab_Lys_Orn"/>
    <property type="match status" value="1"/>
</dbReference>
<dbReference type="KEGG" id="abas:ACPOL_3772"/>
<dbReference type="OrthoDB" id="9807885at2"/>
<dbReference type="PANTHER" id="PTHR11986:SF58">
    <property type="entry name" value="LEUCINE_METHIONINE RACEMASE"/>
    <property type="match status" value="1"/>
</dbReference>
<dbReference type="GO" id="GO:0042802">
    <property type="term" value="F:identical protein binding"/>
    <property type="evidence" value="ECO:0007669"/>
    <property type="project" value="TreeGrafter"/>
</dbReference>
<dbReference type="Pfam" id="PF00202">
    <property type="entry name" value="Aminotran_3"/>
    <property type="match status" value="1"/>
</dbReference>
<dbReference type="EMBL" id="CP030840">
    <property type="protein sequence ID" value="AXC13051.1"/>
    <property type="molecule type" value="Genomic_DNA"/>
</dbReference>
<proteinExistence type="inferred from homology"/>
<protein>
    <submittedName>
        <fullName evidence="7">Gamma-aminobutyrate:alpha-ketoglutarate aminotransferase</fullName>
    </submittedName>
</protein>
<dbReference type="CDD" id="cd00610">
    <property type="entry name" value="OAT_like"/>
    <property type="match status" value="1"/>
</dbReference>
<organism evidence="7 8">
    <name type="scientific">Acidisarcina polymorpha</name>
    <dbReference type="NCBI Taxonomy" id="2211140"/>
    <lineage>
        <taxon>Bacteria</taxon>
        <taxon>Pseudomonadati</taxon>
        <taxon>Acidobacteriota</taxon>
        <taxon>Terriglobia</taxon>
        <taxon>Terriglobales</taxon>
        <taxon>Acidobacteriaceae</taxon>
        <taxon>Acidisarcina</taxon>
    </lineage>
</organism>
<keyword evidence="8" id="KW-1185">Reference proteome</keyword>
<dbReference type="PROSITE" id="PS00600">
    <property type="entry name" value="AA_TRANSFER_CLASS_3"/>
    <property type="match status" value="1"/>
</dbReference>
<dbReference type="RefSeq" id="WP_114208136.1">
    <property type="nucleotide sequence ID" value="NZ_CP030840.1"/>
</dbReference>
<dbReference type="Gene3D" id="3.40.640.10">
    <property type="entry name" value="Type I PLP-dependent aspartate aminotransferase-like (Major domain)"/>
    <property type="match status" value="1"/>
</dbReference>
<evidence type="ECO:0000256" key="4">
    <source>
        <dbReference type="ARBA" id="ARBA00022679"/>
    </source>
</evidence>
<dbReference type="InterPro" id="IPR005814">
    <property type="entry name" value="Aminotrans_3"/>
</dbReference>
<keyword evidence="5 6" id="KW-0663">Pyridoxal phosphate</keyword>
<evidence type="ECO:0000313" key="7">
    <source>
        <dbReference type="EMBL" id="AXC13051.1"/>
    </source>
</evidence>
<dbReference type="InterPro" id="IPR004632">
    <property type="entry name" value="4NH2But_aminotransferase_bac"/>
</dbReference>
<dbReference type="GO" id="GO:0034386">
    <property type="term" value="F:4-aminobutyrate:2-oxoglutarate transaminase activity"/>
    <property type="evidence" value="ECO:0007669"/>
    <property type="project" value="InterPro"/>
</dbReference>
<name>A0A2Z5G1S6_9BACT</name>
<dbReference type="PANTHER" id="PTHR11986">
    <property type="entry name" value="AMINOTRANSFERASE CLASS III"/>
    <property type="match status" value="1"/>
</dbReference>
<dbReference type="FunFam" id="3.40.640.10:FF:000013">
    <property type="entry name" value="4-aminobutyrate aminotransferase"/>
    <property type="match status" value="1"/>
</dbReference>
<dbReference type="InterPro" id="IPR050103">
    <property type="entry name" value="Class-III_PLP-dep_AT"/>
</dbReference>
<keyword evidence="3 7" id="KW-0032">Aminotransferase</keyword>
<accession>A0A2Z5G1S6</accession>
<evidence type="ECO:0000256" key="3">
    <source>
        <dbReference type="ARBA" id="ARBA00022576"/>
    </source>
</evidence>
<dbReference type="SUPFAM" id="SSF53383">
    <property type="entry name" value="PLP-dependent transferases"/>
    <property type="match status" value="1"/>
</dbReference>